<dbReference type="SMART" id="SM00487">
    <property type="entry name" value="DEXDc"/>
    <property type="match status" value="1"/>
</dbReference>
<dbReference type="PANTHER" id="PTHR47962">
    <property type="entry name" value="ATP-DEPENDENT HELICASE LHR-RELATED-RELATED"/>
    <property type="match status" value="1"/>
</dbReference>
<dbReference type="CDD" id="cd18032">
    <property type="entry name" value="DEXHc_RE_I_III_res"/>
    <property type="match status" value="1"/>
</dbReference>
<dbReference type="InterPro" id="IPR052511">
    <property type="entry name" value="ATP-dep_Helicase"/>
</dbReference>
<gene>
    <name evidence="3" type="ORF">UFOPK3046_01015</name>
</gene>
<dbReference type="PROSITE" id="PS51192">
    <property type="entry name" value="HELICASE_ATP_BIND_1"/>
    <property type="match status" value="1"/>
</dbReference>
<reference evidence="3" key="1">
    <citation type="submission" date="2020-05" db="EMBL/GenBank/DDBJ databases">
        <authorList>
            <person name="Chiriac C."/>
            <person name="Salcher M."/>
            <person name="Ghai R."/>
            <person name="Kavagutti S V."/>
        </authorList>
    </citation>
    <scope>NUCLEOTIDE SEQUENCE</scope>
</reference>
<dbReference type="InterPro" id="IPR014001">
    <property type="entry name" value="Helicase_ATP-bd"/>
</dbReference>
<dbReference type="Gene3D" id="3.30.870.10">
    <property type="entry name" value="Endonuclease Chain A"/>
    <property type="match status" value="1"/>
</dbReference>
<protein>
    <submittedName>
        <fullName evidence="3">Unannotated protein</fullName>
    </submittedName>
</protein>
<dbReference type="PROSITE" id="PS51194">
    <property type="entry name" value="HELICASE_CTER"/>
    <property type="match status" value="1"/>
</dbReference>
<evidence type="ECO:0000259" key="1">
    <source>
        <dbReference type="PROSITE" id="PS51192"/>
    </source>
</evidence>
<evidence type="ECO:0000259" key="2">
    <source>
        <dbReference type="PROSITE" id="PS51194"/>
    </source>
</evidence>
<dbReference type="GO" id="GO:0003677">
    <property type="term" value="F:DNA binding"/>
    <property type="evidence" value="ECO:0007669"/>
    <property type="project" value="InterPro"/>
</dbReference>
<evidence type="ECO:0000313" key="3">
    <source>
        <dbReference type="EMBL" id="CAB4808892.1"/>
    </source>
</evidence>
<dbReference type="Pfam" id="PF00271">
    <property type="entry name" value="Helicase_C"/>
    <property type="match status" value="1"/>
</dbReference>
<dbReference type="AlphaFoldDB" id="A0A6J6YHL2"/>
<dbReference type="PANTHER" id="PTHR47962:SF4">
    <property type="entry name" value="HELICASE"/>
    <property type="match status" value="1"/>
</dbReference>
<sequence length="834" mass="91472">MRLFSDPRTSFHPKAYLFHSSESDHARGFVGSNNLSRSGIETGVEWSLSTREVQPLVTAFDQLWADKRNQPLSHEFLRTYRTKWRPTAGQVVPVGVETEPPTLSPQIRPIQAEALTALEESRGEGFAAGMVVMATGLGKTWLGAFDSAAFGRTLFVAHREEILRQSRDVFRQVRPDAELGLYMGAEKQPEADVVFASVQTLVRRLDEFAADEFDYIVVDEFHHAAAGSYRKVIDYFEPRFLLGLTATPERTDGADLLALCGDNLVFECGLIEGIERSELVPFRYWGIKDVANYEGIPWRNGRFDPAQLATRIETQQRAQQAFDEWESLCGERTLGFCSAVTHADFMAQFFTERGVKCAAVHSKPRSSDRRDALADLRSGKLQVVFSVDMFNEGVDVPEVDSVLMLRPTESPVVFLQQLGRGLRLSEGKDHLRVVDFVGNHSSFLLHPRVLLGMGEAGDASNEMILQTLRSGEWDLPAGCSITFDVESIDLLTMLADKKVAGTSLRTSAALEQFCTEYAAEHEGRPTAAQAAAAGYNPATAKKQHGAWFGLLGHAGLLEDAESQVWGKYRSVFERLEKESFTKSYKLVALKALLATGNLRTGMSVDALAERSQRIVASDPRLVADTTGKAMPSPVDATLQAWSKFWRKWPLDHLAKVGGSGGDSDAADSERVSATGLGAAAGAGALFRYSGDDFVPTFDVATEDGDAFDAMVAEIVDWRLADYLLRPKAAESGSVRCRVSHSSGSPILRYDRTLNPELPLGEVPFSANGEEYAGRFVKIALNVATRHEVEGNALPELLRGWFGPDAGQPGTRHSVVLTEGPEGWVMTPDLPPTSA</sequence>
<name>A0A6J6YHL2_9ZZZZ</name>
<dbReference type="InterPro" id="IPR027417">
    <property type="entry name" value="P-loop_NTPase"/>
</dbReference>
<dbReference type="InterPro" id="IPR001650">
    <property type="entry name" value="Helicase_C-like"/>
</dbReference>
<dbReference type="SUPFAM" id="SSF52540">
    <property type="entry name" value="P-loop containing nucleoside triphosphate hydrolases"/>
    <property type="match status" value="1"/>
</dbReference>
<dbReference type="InterPro" id="IPR006935">
    <property type="entry name" value="Helicase/UvrB_N"/>
</dbReference>
<dbReference type="SMART" id="SM00490">
    <property type="entry name" value="HELICc"/>
    <property type="match status" value="1"/>
</dbReference>
<feature type="domain" description="Helicase ATP-binding" evidence="1">
    <location>
        <begin position="120"/>
        <end position="266"/>
    </location>
</feature>
<proteinExistence type="predicted"/>
<dbReference type="EMBL" id="CAFAAQ010000082">
    <property type="protein sequence ID" value="CAB4808892.1"/>
    <property type="molecule type" value="Genomic_DNA"/>
</dbReference>
<dbReference type="Gene3D" id="3.40.50.300">
    <property type="entry name" value="P-loop containing nucleotide triphosphate hydrolases"/>
    <property type="match status" value="2"/>
</dbReference>
<organism evidence="3">
    <name type="scientific">freshwater metagenome</name>
    <dbReference type="NCBI Taxonomy" id="449393"/>
    <lineage>
        <taxon>unclassified sequences</taxon>
        <taxon>metagenomes</taxon>
        <taxon>ecological metagenomes</taxon>
    </lineage>
</organism>
<dbReference type="CDD" id="cd18799">
    <property type="entry name" value="SF2_C_EcoAI-like"/>
    <property type="match status" value="1"/>
</dbReference>
<dbReference type="GO" id="GO:0016887">
    <property type="term" value="F:ATP hydrolysis activity"/>
    <property type="evidence" value="ECO:0007669"/>
    <property type="project" value="TreeGrafter"/>
</dbReference>
<dbReference type="GO" id="GO:0005524">
    <property type="term" value="F:ATP binding"/>
    <property type="evidence" value="ECO:0007669"/>
    <property type="project" value="InterPro"/>
</dbReference>
<accession>A0A6J6YHL2</accession>
<feature type="domain" description="Helicase C-terminal" evidence="2">
    <location>
        <begin position="321"/>
        <end position="472"/>
    </location>
</feature>
<dbReference type="Pfam" id="PF04851">
    <property type="entry name" value="ResIII"/>
    <property type="match status" value="1"/>
</dbReference>